<organism evidence="1 2">
    <name type="scientific">Carcinus maenas nudivirus</name>
    <dbReference type="NCBI Taxonomy" id="2880837"/>
    <lineage>
        <taxon>Viruses</taxon>
        <taxon>Viruses incertae sedis</taxon>
        <taxon>Naldaviricetes</taxon>
        <taxon>Lefavirales</taxon>
        <taxon>Nudiviridae</taxon>
        <taxon>Gammanudivirus</taxon>
        <taxon>Gammanudivirus cameanadis</taxon>
    </lineage>
</organism>
<evidence type="ECO:0000313" key="2">
    <source>
        <dbReference type="Proteomes" id="UP000830962"/>
    </source>
</evidence>
<dbReference type="Proteomes" id="UP000830962">
    <property type="component" value="Segment"/>
</dbReference>
<sequence length="116" mass="13588">MSTAEIPQYIQTKYILRKLFNNKKVASYLSKSDLADLKKICEKELPLKIKDSNQIKLQINDIVEDLITKKAYYLQYIMDQLKVTVVQHVCNAIDKIVERRKMANDKKILSKKTLKN</sequence>
<protein>
    <submittedName>
        <fullName evidence="1">Uncharacterized protein</fullName>
    </submittedName>
</protein>
<gene>
    <name evidence="1" type="ORF">CmNV_051</name>
</gene>
<reference evidence="1" key="1">
    <citation type="journal article" date="2021" name="Viruses">
        <title>Identification and Full Characterisation of Two Novel Crustacean Infecting Members of the Family Nudiviridae Provides Support for Two Subfamilies.</title>
        <authorList>
            <person name="Bateman K.S."/>
            <person name="Kerr R."/>
            <person name="Stentiford G.D."/>
            <person name="Bean T.P."/>
            <person name="Hooper C."/>
            <person name="Van Eynde B."/>
            <person name="Delbare D."/>
            <person name="Bojko J."/>
            <person name="Christiaens O."/>
            <person name="Taning C.N.T."/>
            <person name="Smagghe G."/>
            <person name="van Oers M.M."/>
            <person name="van Aerle R."/>
        </authorList>
    </citation>
    <scope>NUCLEOTIDE SEQUENCE</scope>
    <source>
        <strain evidence="1">AN2</strain>
    </source>
</reference>
<keyword evidence="2" id="KW-1185">Reference proteome</keyword>
<dbReference type="EMBL" id="MZ311578">
    <property type="protein sequence ID" value="UBZ25642.1"/>
    <property type="molecule type" value="Genomic_DNA"/>
</dbReference>
<evidence type="ECO:0000313" key="1">
    <source>
        <dbReference type="EMBL" id="UBZ25642.1"/>
    </source>
</evidence>
<accession>A0AAE9BZW3</accession>
<proteinExistence type="predicted"/>
<name>A0AAE9BZW3_9VIRU</name>